<dbReference type="PANTHER" id="PTHR37969:SF3">
    <property type="entry name" value="PROTEIN CBG13131"/>
    <property type="match status" value="1"/>
</dbReference>
<accession>A0A8S9ZV56</accession>
<sequence>MSIFWNNFNLRLEIHHIFFFDSNIVSCSSSSIIFIIFLIQNNWGKYYKMTSLFSHYFLSLFNILLIIILTDFANANNNRAKRFVSGFSPFGGGNFGCVVSGGKLYINGRFTKNLSETESEEMDKYTKDLALFKESAKAFIEEQKQQQLSVDKKRQQPEPPKRPSFCSENATTQYVFDGCTVQGDYVYIGDKSVRKLNEQELEKLQQFKQEFNAYQEAIANKLKKQMEKLLATQLGDNEQTLNITNTNKEDEDTKSSALIEPKSPDFCTLII</sequence>
<keyword evidence="8" id="KW-0472">Membrane</keyword>
<keyword evidence="8" id="KW-1133">Transmembrane helix</keyword>
<dbReference type="Proteomes" id="UP000605970">
    <property type="component" value="Unassembled WGS sequence"/>
</dbReference>
<feature type="transmembrane region" description="Helical" evidence="8">
    <location>
        <begin position="20"/>
        <end position="40"/>
    </location>
</feature>
<comment type="subcellular location">
    <subcellularLocation>
        <location evidence="1">Secreted</location>
    </subcellularLocation>
</comment>
<keyword evidence="8" id="KW-0812">Transmembrane</keyword>
<evidence type="ECO:0000256" key="8">
    <source>
        <dbReference type="SAM" id="Phobius"/>
    </source>
</evidence>
<evidence type="ECO:0000256" key="2">
    <source>
        <dbReference type="ARBA" id="ARBA00008019"/>
    </source>
</evidence>
<dbReference type="InterPro" id="IPR038412">
    <property type="entry name" value="Pepsin-I3_sf"/>
</dbReference>
<dbReference type="EMBL" id="JABEBT010000023">
    <property type="protein sequence ID" value="KAF7637140.1"/>
    <property type="molecule type" value="Genomic_DNA"/>
</dbReference>
<evidence type="ECO:0000256" key="6">
    <source>
        <dbReference type="SAM" id="Coils"/>
    </source>
</evidence>
<dbReference type="Gene3D" id="3.30.1120.50">
    <property type="entry name" value="Pepsin inhibitor-3"/>
    <property type="match status" value="2"/>
</dbReference>
<dbReference type="GO" id="GO:0005576">
    <property type="term" value="C:extracellular region"/>
    <property type="evidence" value="ECO:0007669"/>
    <property type="project" value="UniProtKB-SubCell"/>
</dbReference>
<keyword evidence="5" id="KW-1015">Disulfide bond</keyword>
<evidence type="ECO:0000256" key="7">
    <source>
        <dbReference type="SAM" id="MobiDB-lite"/>
    </source>
</evidence>
<keyword evidence="3" id="KW-0964">Secreted</keyword>
<evidence type="ECO:0000256" key="3">
    <source>
        <dbReference type="ARBA" id="ARBA00022525"/>
    </source>
</evidence>
<keyword evidence="6" id="KW-0175">Coiled coil</keyword>
<gene>
    <name evidence="10" type="ORF">Mgra_00003529</name>
</gene>
<protein>
    <recommendedName>
        <fullName evidence="9">Pepsin inhibitor-3-like repeated domain-containing protein</fullName>
    </recommendedName>
</protein>
<evidence type="ECO:0000313" key="11">
    <source>
        <dbReference type="Proteomes" id="UP000605970"/>
    </source>
</evidence>
<feature type="coiled-coil region" evidence="6">
    <location>
        <begin position="197"/>
        <end position="224"/>
    </location>
</feature>
<organism evidence="10 11">
    <name type="scientific">Meloidogyne graminicola</name>
    <dbReference type="NCBI Taxonomy" id="189291"/>
    <lineage>
        <taxon>Eukaryota</taxon>
        <taxon>Metazoa</taxon>
        <taxon>Ecdysozoa</taxon>
        <taxon>Nematoda</taxon>
        <taxon>Chromadorea</taxon>
        <taxon>Rhabditida</taxon>
        <taxon>Tylenchina</taxon>
        <taxon>Tylenchomorpha</taxon>
        <taxon>Tylenchoidea</taxon>
        <taxon>Meloidogynidae</taxon>
        <taxon>Meloidogyninae</taxon>
        <taxon>Meloidogyne</taxon>
    </lineage>
</organism>
<name>A0A8S9ZV56_9BILA</name>
<dbReference type="InterPro" id="IPR010480">
    <property type="entry name" value="Pepsin-I3"/>
</dbReference>
<feature type="transmembrane region" description="Helical" evidence="8">
    <location>
        <begin position="52"/>
        <end position="73"/>
    </location>
</feature>
<dbReference type="OrthoDB" id="5898266at2759"/>
<keyword evidence="11" id="KW-1185">Reference proteome</keyword>
<feature type="domain" description="Pepsin inhibitor-3-like repeated" evidence="9">
    <location>
        <begin position="159"/>
        <end position="229"/>
    </location>
</feature>
<reference evidence="10" key="1">
    <citation type="journal article" date="2020" name="Ecol. Evol.">
        <title>Genome structure and content of the rice root-knot nematode (Meloidogyne graminicola).</title>
        <authorList>
            <person name="Phan N.T."/>
            <person name="Danchin E.G.J."/>
            <person name="Klopp C."/>
            <person name="Perfus-Barbeoch L."/>
            <person name="Kozlowski D.K."/>
            <person name="Koutsovoulos G.D."/>
            <person name="Lopez-Roques C."/>
            <person name="Bouchez O."/>
            <person name="Zahm M."/>
            <person name="Besnard G."/>
            <person name="Bellafiore S."/>
        </authorList>
    </citation>
    <scope>NUCLEOTIDE SEQUENCE</scope>
    <source>
        <strain evidence="10">VN-18</strain>
    </source>
</reference>
<evidence type="ECO:0000256" key="4">
    <source>
        <dbReference type="ARBA" id="ARBA00022729"/>
    </source>
</evidence>
<comment type="caution">
    <text evidence="10">The sequence shown here is derived from an EMBL/GenBank/DDBJ whole genome shotgun (WGS) entry which is preliminary data.</text>
</comment>
<feature type="domain" description="Pepsin inhibitor-3-like repeated" evidence="9">
    <location>
        <begin position="91"/>
        <end position="145"/>
    </location>
</feature>
<evidence type="ECO:0000256" key="1">
    <source>
        <dbReference type="ARBA" id="ARBA00004613"/>
    </source>
</evidence>
<feature type="compositionally biased region" description="Basic and acidic residues" evidence="7">
    <location>
        <begin position="147"/>
        <end position="161"/>
    </location>
</feature>
<feature type="region of interest" description="Disordered" evidence="7">
    <location>
        <begin position="147"/>
        <end position="167"/>
    </location>
</feature>
<dbReference type="PANTHER" id="PTHR37969">
    <property type="entry name" value="PROTEIN CBG07421-RELATED"/>
    <property type="match status" value="1"/>
</dbReference>
<evidence type="ECO:0000259" key="9">
    <source>
        <dbReference type="Pfam" id="PF06394"/>
    </source>
</evidence>
<evidence type="ECO:0000313" key="10">
    <source>
        <dbReference type="EMBL" id="KAF7637140.1"/>
    </source>
</evidence>
<evidence type="ECO:0000256" key="5">
    <source>
        <dbReference type="ARBA" id="ARBA00023157"/>
    </source>
</evidence>
<dbReference type="InterPro" id="IPR051901">
    <property type="entry name" value="Protease_Inhibitor_I33"/>
</dbReference>
<dbReference type="Pfam" id="PF06394">
    <property type="entry name" value="Pepsin-I3"/>
    <property type="match status" value="2"/>
</dbReference>
<proteinExistence type="inferred from homology"/>
<dbReference type="AlphaFoldDB" id="A0A8S9ZV56"/>
<dbReference type="SUPFAM" id="SSF55149">
    <property type="entry name" value="Pepsin inhibitor-3"/>
    <property type="match status" value="1"/>
</dbReference>
<comment type="similarity">
    <text evidence="2">Belongs to the protease inhibitor I33 family.</text>
</comment>
<keyword evidence="4" id="KW-0732">Signal</keyword>